<feature type="domain" description="Ca3427-like PBP 2" evidence="4">
    <location>
        <begin position="83"/>
        <end position="177"/>
    </location>
</feature>
<organism evidence="5 6">
    <name type="scientific">Piloderma croceum (strain F 1598)</name>
    <dbReference type="NCBI Taxonomy" id="765440"/>
    <lineage>
        <taxon>Eukaryota</taxon>
        <taxon>Fungi</taxon>
        <taxon>Dikarya</taxon>
        <taxon>Basidiomycota</taxon>
        <taxon>Agaricomycotina</taxon>
        <taxon>Agaricomycetes</taxon>
        <taxon>Agaricomycetidae</taxon>
        <taxon>Atheliales</taxon>
        <taxon>Atheliaceae</taxon>
        <taxon>Piloderma</taxon>
    </lineage>
</organism>
<dbReference type="Proteomes" id="UP000054166">
    <property type="component" value="Unassembled WGS sequence"/>
</dbReference>
<dbReference type="Pfam" id="PF22384">
    <property type="entry name" value="PBP2_Ca3427_like"/>
    <property type="match status" value="1"/>
</dbReference>
<evidence type="ECO:0000256" key="3">
    <source>
        <dbReference type="ARBA" id="ARBA00022729"/>
    </source>
</evidence>
<evidence type="ECO:0000256" key="1">
    <source>
        <dbReference type="ARBA" id="ARBA00004418"/>
    </source>
</evidence>
<protein>
    <recommendedName>
        <fullName evidence="4">Ca3427-like PBP 2 domain-containing protein</fullName>
    </recommendedName>
</protein>
<proteinExistence type="inferred from homology"/>
<keyword evidence="3" id="KW-0732">Signal</keyword>
<dbReference type="SUPFAM" id="SSF53850">
    <property type="entry name" value="Periplasmic binding protein-like II"/>
    <property type="match status" value="1"/>
</dbReference>
<dbReference type="OrthoDB" id="1363at2759"/>
<evidence type="ECO:0000259" key="4">
    <source>
        <dbReference type="Pfam" id="PF22384"/>
    </source>
</evidence>
<evidence type="ECO:0000256" key="2">
    <source>
        <dbReference type="ARBA" id="ARBA00010742"/>
    </source>
</evidence>
<evidence type="ECO:0000313" key="6">
    <source>
        <dbReference type="Proteomes" id="UP000054166"/>
    </source>
</evidence>
<evidence type="ECO:0000313" key="5">
    <source>
        <dbReference type="EMBL" id="KIM80503.1"/>
    </source>
</evidence>
<name>A0A0C3B2R2_PILCF</name>
<gene>
    <name evidence="5" type="ORF">PILCRDRAFT_822603</name>
</gene>
<sequence length="310" mass="34196">MPFRVGYVREHFSSPLLQYAEEDAGTTFTLVECPSGTGQIISRLKNDEIDIAIALTDALISGIANGSASYKLVGSYVSSPLRWAVITGKGSEYEEIAHLKEKDLKRKTIDIGISRTGSGSQTMASVMAQEQDWLKDGIELKFHVKNDIDGLIASVNDGSTSAFMWEWFTTKPYTEKGGPDDTGTVRFIGSVLTPWPSWLIAAHPSTDRVPIDDLNKFLKTLSTYVGRFKLANNRTSTLEFIKDKFGYQAEDIKAWLDSVAYPNNCAEIPIEVIRNTFSILEGAGVVQSQEGGFDIDKFVDTRVVTLTGEK</sequence>
<dbReference type="EMBL" id="KN833004">
    <property type="protein sequence ID" value="KIM80503.1"/>
    <property type="molecule type" value="Genomic_DNA"/>
</dbReference>
<dbReference type="PANTHER" id="PTHR30024">
    <property type="entry name" value="ALIPHATIC SULFONATES-BINDING PROTEIN-RELATED"/>
    <property type="match status" value="1"/>
</dbReference>
<dbReference type="InterPro" id="IPR054364">
    <property type="entry name" value="Ca3427-like_PBP2"/>
</dbReference>
<dbReference type="Gene3D" id="3.40.190.10">
    <property type="entry name" value="Periplasmic binding protein-like II"/>
    <property type="match status" value="2"/>
</dbReference>
<dbReference type="GO" id="GO:0042597">
    <property type="term" value="C:periplasmic space"/>
    <property type="evidence" value="ECO:0007669"/>
    <property type="project" value="UniProtKB-SubCell"/>
</dbReference>
<dbReference type="HOGENOM" id="CLU_061316_1_0_1"/>
<reference evidence="5 6" key="1">
    <citation type="submission" date="2014-04" db="EMBL/GenBank/DDBJ databases">
        <authorList>
            <consortium name="DOE Joint Genome Institute"/>
            <person name="Kuo A."/>
            <person name="Tarkka M."/>
            <person name="Buscot F."/>
            <person name="Kohler A."/>
            <person name="Nagy L.G."/>
            <person name="Floudas D."/>
            <person name="Copeland A."/>
            <person name="Barry K.W."/>
            <person name="Cichocki N."/>
            <person name="Veneault-Fourrey C."/>
            <person name="LaButti K."/>
            <person name="Lindquist E.A."/>
            <person name="Lipzen A."/>
            <person name="Lundell T."/>
            <person name="Morin E."/>
            <person name="Murat C."/>
            <person name="Sun H."/>
            <person name="Tunlid A."/>
            <person name="Henrissat B."/>
            <person name="Grigoriev I.V."/>
            <person name="Hibbett D.S."/>
            <person name="Martin F."/>
            <person name="Nordberg H.P."/>
            <person name="Cantor M.N."/>
            <person name="Hua S.X."/>
        </authorList>
    </citation>
    <scope>NUCLEOTIDE SEQUENCE [LARGE SCALE GENOMIC DNA]</scope>
    <source>
        <strain evidence="5 6">F 1598</strain>
    </source>
</reference>
<comment type="subcellular location">
    <subcellularLocation>
        <location evidence="1">Periplasm</location>
    </subcellularLocation>
</comment>
<accession>A0A0C3B2R2</accession>
<dbReference type="InParanoid" id="A0A0C3B2R2"/>
<keyword evidence="6" id="KW-1185">Reference proteome</keyword>
<dbReference type="PANTHER" id="PTHR30024:SF47">
    <property type="entry name" value="TAURINE-BINDING PERIPLASMIC PROTEIN"/>
    <property type="match status" value="1"/>
</dbReference>
<dbReference type="STRING" id="765440.A0A0C3B2R2"/>
<reference evidence="6" key="2">
    <citation type="submission" date="2015-01" db="EMBL/GenBank/DDBJ databases">
        <title>Evolutionary Origins and Diversification of the Mycorrhizal Mutualists.</title>
        <authorList>
            <consortium name="DOE Joint Genome Institute"/>
            <consortium name="Mycorrhizal Genomics Consortium"/>
            <person name="Kohler A."/>
            <person name="Kuo A."/>
            <person name="Nagy L.G."/>
            <person name="Floudas D."/>
            <person name="Copeland A."/>
            <person name="Barry K.W."/>
            <person name="Cichocki N."/>
            <person name="Veneault-Fourrey C."/>
            <person name="LaButti K."/>
            <person name="Lindquist E.A."/>
            <person name="Lipzen A."/>
            <person name="Lundell T."/>
            <person name="Morin E."/>
            <person name="Murat C."/>
            <person name="Riley R."/>
            <person name="Ohm R."/>
            <person name="Sun H."/>
            <person name="Tunlid A."/>
            <person name="Henrissat B."/>
            <person name="Grigoriev I.V."/>
            <person name="Hibbett D.S."/>
            <person name="Martin F."/>
        </authorList>
    </citation>
    <scope>NUCLEOTIDE SEQUENCE [LARGE SCALE GENOMIC DNA]</scope>
    <source>
        <strain evidence="6">F 1598</strain>
    </source>
</reference>
<comment type="similarity">
    <text evidence="2">Belongs to the bacterial solute-binding protein SsuA/TauA family.</text>
</comment>
<dbReference type="AlphaFoldDB" id="A0A0C3B2R2"/>